<dbReference type="GO" id="GO:0016787">
    <property type="term" value="F:hydrolase activity"/>
    <property type="evidence" value="ECO:0007669"/>
    <property type="project" value="UniProtKB-KW"/>
</dbReference>
<dbReference type="Proteomes" id="UP000774804">
    <property type="component" value="Unassembled WGS sequence"/>
</dbReference>
<organism evidence="13 14">
    <name type="scientific">Phytophthora cactorum</name>
    <dbReference type="NCBI Taxonomy" id="29920"/>
    <lineage>
        <taxon>Eukaryota</taxon>
        <taxon>Sar</taxon>
        <taxon>Stramenopiles</taxon>
        <taxon>Oomycota</taxon>
        <taxon>Peronosporomycetes</taxon>
        <taxon>Peronosporales</taxon>
        <taxon>Peronosporaceae</taxon>
        <taxon>Phytophthora</taxon>
    </lineage>
</organism>
<comment type="caution">
    <text evidence="13">The sequence shown here is derived from an EMBL/GenBank/DDBJ whole genome shotgun (WGS) entry which is preliminary data.</text>
</comment>
<dbReference type="EMBL" id="RCMV01000073">
    <property type="protein sequence ID" value="KAG3225835.1"/>
    <property type="molecule type" value="Genomic_DNA"/>
</dbReference>
<evidence type="ECO:0000313" key="10">
    <source>
        <dbReference type="EMBL" id="KAG3225835.1"/>
    </source>
</evidence>
<dbReference type="InterPro" id="IPR013830">
    <property type="entry name" value="SGNH_hydro"/>
</dbReference>
<reference evidence="3" key="2">
    <citation type="submission" date="2018-10" db="EMBL/GenBank/DDBJ databases">
        <title>Effector identification in a new, highly contiguous assembly of the strawberry crown rot pathogen Phytophthora cactorum.</title>
        <authorList>
            <person name="Armitage A.D."/>
            <person name="Nellist C.F."/>
            <person name="Bates H."/>
            <person name="Vickerstaff R.J."/>
            <person name="Harrison R.J."/>
        </authorList>
    </citation>
    <scope>NUCLEOTIDE SEQUENCE</scope>
    <source>
        <strain evidence="3">15-7</strain>
        <strain evidence="5">4032</strain>
        <strain evidence="7">4040</strain>
        <strain evidence="8">P415</strain>
        <strain evidence="10">P421</strain>
    </source>
</reference>
<dbReference type="VEuPathDB" id="FungiDB:PC110_g3278"/>
<dbReference type="Proteomes" id="UP000760860">
    <property type="component" value="Unassembled WGS sequence"/>
</dbReference>
<evidence type="ECO:0000313" key="11">
    <source>
        <dbReference type="EMBL" id="KAG3225838.1"/>
    </source>
</evidence>
<evidence type="ECO:0000259" key="2">
    <source>
        <dbReference type="Pfam" id="PF13472"/>
    </source>
</evidence>
<name>A0A329SVQ6_9STRA</name>
<dbReference type="InterPro" id="IPR045136">
    <property type="entry name" value="Iah1-like"/>
</dbReference>
<protein>
    <recommendedName>
        <fullName evidence="2">SGNH hydrolase-type esterase domain-containing protein</fullName>
    </recommendedName>
</protein>
<dbReference type="EMBL" id="RCMK01000007">
    <property type="protein sequence ID" value="KAG2955092.1"/>
    <property type="molecule type" value="Genomic_DNA"/>
</dbReference>
<dbReference type="Gene3D" id="3.40.50.1110">
    <property type="entry name" value="SGNH hydrolase"/>
    <property type="match status" value="1"/>
</dbReference>
<dbReference type="EMBL" id="RCMI01000003">
    <property type="protein sequence ID" value="KAG2944513.1"/>
    <property type="molecule type" value="Genomic_DNA"/>
</dbReference>
<dbReference type="InterPro" id="IPR036514">
    <property type="entry name" value="SGNH_hydro_sf"/>
</dbReference>
<keyword evidence="1" id="KW-0378">Hydrolase</keyword>
<evidence type="ECO:0000313" key="9">
    <source>
        <dbReference type="EMBL" id="KAG3000804.1"/>
    </source>
</evidence>
<dbReference type="EMBL" id="RCMI01000003">
    <property type="protein sequence ID" value="KAG2944516.1"/>
    <property type="molecule type" value="Genomic_DNA"/>
</dbReference>
<evidence type="ECO:0000313" key="7">
    <source>
        <dbReference type="EMBL" id="KAG2955092.1"/>
    </source>
</evidence>
<evidence type="ECO:0000313" key="8">
    <source>
        <dbReference type="EMBL" id="KAG3000803.1"/>
    </source>
</evidence>
<proteinExistence type="predicted"/>
<dbReference type="Proteomes" id="UP000251314">
    <property type="component" value="Unassembled WGS sequence"/>
</dbReference>
<keyword evidence="14" id="KW-1185">Reference proteome</keyword>
<dbReference type="PANTHER" id="PTHR14209">
    <property type="entry name" value="ISOAMYL ACETATE-HYDROLYZING ESTERASE 1"/>
    <property type="match status" value="1"/>
</dbReference>
<dbReference type="Proteomes" id="UP000697107">
    <property type="component" value="Unassembled WGS sequence"/>
</dbReference>
<evidence type="ECO:0000313" key="14">
    <source>
        <dbReference type="Proteomes" id="UP000251314"/>
    </source>
</evidence>
<evidence type="ECO:0000313" key="3">
    <source>
        <dbReference type="EMBL" id="KAG2869388.1"/>
    </source>
</evidence>
<dbReference type="PANTHER" id="PTHR14209:SF19">
    <property type="entry name" value="ISOAMYL ACETATE-HYDROLYZING ESTERASE 1 HOMOLOG"/>
    <property type="match status" value="1"/>
</dbReference>
<evidence type="ECO:0000313" key="5">
    <source>
        <dbReference type="EMBL" id="KAG2944513.1"/>
    </source>
</evidence>
<accession>A0A329SVQ6</accession>
<dbReference type="Proteomes" id="UP000736787">
    <property type="component" value="Unassembled WGS sequence"/>
</dbReference>
<gene>
    <name evidence="13" type="ORF">PC110_g3278</name>
    <name evidence="12" type="ORF">PC110_g3281</name>
    <name evidence="3" type="ORF">PC113_g133</name>
    <name evidence="4" type="ORF">PC113_g135</name>
    <name evidence="5" type="ORF">PC115_g235</name>
    <name evidence="6" type="ORF">PC115_g238</name>
    <name evidence="7" type="ORF">PC117_g714</name>
    <name evidence="9" type="ORF">PC118_g20</name>
    <name evidence="8" type="ORF">PC118_g23</name>
    <name evidence="11" type="ORF">PC129_g3574</name>
    <name evidence="10" type="ORF">PC129_g3577</name>
</gene>
<dbReference type="EMBL" id="RCMG01000002">
    <property type="protein sequence ID" value="KAG2869388.1"/>
    <property type="molecule type" value="Genomic_DNA"/>
</dbReference>
<evidence type="ECO:0000256" key="1">
    <source>
        <dbReference type="ARBA" id="ARBA00022801"/>
    </source>
</evidence>
<evidence type="ECO:0000313" key="12">
    <source>
        <dbReference type="EMBL" id="RAW40497.1"/>
    </source>
</evidence>
<dbReference type="Pfam" id="PF13472">
    <property type="entry name" value="Lipase_GDSL_2"/>
    <property type="match status" value="1"/>
</dbReference>
<dbReference type="EMBL" id="RCML01000001">
    <property type="protein sequence ID" value="KAG3000803.1"/>
    <property type="molecule type" value="Genomic_DNA"/>
</dbReference>
<reference evidence="13 14" key="1">
    <citation type="submission" date="2018-01" db="EMBL/GenBank/DDBJ databases">
        <title>Draft genome of the strawberry crown rot pathogen Phytophthora cactorum.</title>
        <authorList>
            <person name="Armitage A.D."/>
            <person name="Lysoe E."/>
            <person name="Nellist C.F."/>
            <person name="Harrison R.J."/>
            <person name="Brurberg M.B."/>
        </authorList>
    </citation>
    <scope>NUCLEOTIDE SEQUENCE [LARGE SCALE GENOMIC DNA]</scope>
    <source>
        <strain evidence="13 14">10300</strain>
    </source>
</reference>
<dbReference type="EMBL" id="RCMV01000073">
    <property type="protein sequence ID" value="KAG3225838.1"/>
    <property type="molecule type" value="Genomic_DNA"/>
</dbReference>
<dbReference type="OrthoDB" id="671439at2759"/>
<evidence type="ECO:0000313" key="6">
    <source>
        <dbReference type="EMBL" id="KAG2944516.1"/>
    </source>
</evidence>
<dbReference type="FunFam" id="3.40.50.1110:FF:000002">
    <property type="entry name" value="isoamyl acetate-hydrolyzing esterase 1 homolog"/>
    <property type="match status" value="1"/>
</dbReference>
<dbReference type="EMBL" id="MJFZ01000046">
    <property type="protein sequence ID" value="RAW40497.1"/>
    <property type="molecule type" value="Genomic_DNA"/>
</dbReference>
<evidence type="ECO:0000313" key="13">
    <source>
        <dbReference type="EMBL" id="RAW40521.1"/>
    </source>
</evidence>
<evidence type="ECO:0000313" key="4">
    <source>
        <dbReference type="EMBL" id="KAG2869390.1"/>
    </source>
</evidence>
<dbReference type="VEuPathDB" id="FungiDB:PC110_g3281"/>
<feature type="domain" description="SGNH hydrolase-type esterase" evidence="2">
    <location>
        <begin position="44"/>
        <end position="234"/>
    </location>
</feature>
<dbReference type="SUPFAM" id="SSF52266">
    <property type="entry name" value="SGNH hydrolase"/>
    <property type="match status" value="1"/>
</dbReference>
<dbReference type="EMBL" id="MJFZ01000046">
    <property type="protein sequence ID" value="RAW40521.1"/>
    <property type="molecule type" value="Genomic_DNA"/>
</dbReference>
<sequence>MVESLRAKCILLASMAAAAAVVAFLIIALAGSKPSIRPMVLLTGDSHTQMGTNPAKSGWVSLLQNQYVMTSDVVTRGLPGYNTKWFSKYIAPTIKREIQKGIYNTPSLITVWFGSNDAALANGTSSKTHVPIEAYKENLKKIVRQFWTAAPTTDILLITPPHINDTARAELSAEKNGTIDRTNAMAKEYARNCVEVAEALNVHVLDLNTFFNAMPEATRNGLLQADGLHLNAMGNILVDEQLRLKIADEFPSLADNLEVLQFPAARVYTEADPWTADRCI</sequence>
<dbReference type="AlphaFoldDB" id="A0A329SVQ6"/>
<dbReference type="CDD" id="cd01838">
    <property type="entry name" value="Isoamyl_acetate_hydrolase_like"/>
    <property type="match status" value="1"/>
</dbReference>
<dbReference type="STRING" id="29920.A0A329SVQ6"/>
<dbReference type="EMBL" id="RCML01000001">
    <property type="protein sequence ID" value="KAG3000804.1"/>
    <property type="molecule type" value="Genomic_DNA"/>
</dbReference>
<dbReference type="Proteomes" id="UP000735874">
    <property type="component" value="Unassembled WGS sequence"/>
</dbReference>
<dbReference type="EMBL" id="RCMG01000002">
    <property type="protein sequence ID" value="KAG2869390.1"/>
    <property type="molecule type" value="Genomic_DNA"/>
</dbReference>